<feature type="non-terminal residue" evidence="1">
    <location>
        <position position="65"/>
    </location>
</feature>
<name>A0A9Q3KLG8_9BASI</name>
<accession>A0A9Q3KLG8</accession>
<comment type="caution">
    <text evidence="1">The sequence shown here is derived from an EMBL/GenBank/DDBJ whole genome shotgun (WGS) entry which is preliminary data.</text>
</comment>
<reference evidence="1" key="1">
    <citation type="submission" date="2021-03" db="EMBL/GenBank/DDBJ databases">
        <title>Draft genome sequence of rust myrtle Austropuccinia psidii MF-1, a brazilian biotype.</title>
        <authorList>
            <person name="Quecine M.C."/>
            <person name="Pachon D.M.R."/>
            <person name="Bonatelli M.L."/>
            <person name="Correr F.H."/>
            <person name="Franceschini L.M."/>
            <person name="Leite T.F."/>
            <person name="Margarido G.R.A."/>
            <person name="Almeida C.A."/>
            <person name="Ferrarezi J.A."/>
            <person name="Labate C.A."/>
        </authorList>
    </citation>
    <scope>NUCLEOTIDE SEQUENCE</scope>
    <source>
        <strain evidence="1">MF-1</strain>
    </source>
</reference>
<dbReference type="Proteomes" id="UP000765509">
    <property type="component" value="Unassembled WGS sequence"/>
</dbReference>
<evidence type="ECO:0000313" key="1">
    <source>
        <dbReference type="EMBL" id="MBW0582296.1"/>
    </source>
</evidence>
<gene>
    <name evidence="1" type="ORF">O181_122011</name>
</gene>
<evidence type="ECO:0000313" key="2">
    <source>
        <dbReference type="Proteomes" id="UP000765509"/>
    </source>
</evidence>
<sequence>MTTRRSLSMRLCMCQHFSTQHTLPLRVIGTELPSHLSNINSTLKISTEPLHPNSLQKSLLVQQEL</sequence>
<dbReference type="EMBL" id="AVOT02112169">
    <property type="protein sequence ID" value="MBW0582296.1"/>
    <property type="molecule type" value="Genomic_DNA"/>
</dbReference>
<dbReference type="AlphaFoldDB" id="A0A9Q3KLG8"/>
<keyword evidence="2" id="KW-1185">Reference proteome</keyword>
<protein>
    <submittedName>
        <fullName evidence="1">Uncharacterized protein</fullName>
    </submittedName>
</protein>
<organism evidence="1 2">
    <name type="scientific">Austropuccinia psidii MF-1</name>
    <dbReference type="NCBI Taxonomy" id="1389203"/>
    <lineage>
        <taxon>Eukaryota</taxon>
        <taxon>Fungi</taxon>
        <taxon>Dikarya</taxon>
        <taxon>Basidiomycota</taxon>
        <taxon>Pucciniomycotina</taxon>
        <taxon>Pucciniomycetes</taxon>
        <taxon>Pucciniales</taxon>
        <taxon>Sphaerophragmiaceae</taxon>
        <taxon>Austropuccinia</taxon>
    </lineage>
</organism>
<proteinExistence type="predicted"/>